<evidence type="ECO:0000313" key="5">
    <source>
        <dbReference type="EnsemblMetazoa" id="ACOM039858-PA.1"/>
    </source>
</evidence>
<evidence type="ECO:0000256" key="1">
    <source>
        <dbReference type="ARBA" id="ARBA00022737"/>
    </source>
</evidence>
<dbReference type="VEuPathDB" id="VectorBase:ACON2_040885"/>
<accession>A0A8W7Q035</accession>
<dbReference type="SUPFAM" id="SSF48452">
    <property type="entry name" value="TPR-like"/>
    <property type="match status" value="2"/>
</dbReference>
<sequence>LLSMRARELEIRFPAQSPATMDSLLASLKQRNAPEPSGRFYAALLQADWSALLNSSTFAEVLEHETLQTDASSEELLHLAIGSLLAFVQYNFLGPREKHTEGQQQTSDILAQLGSDGEELNVNVERADCLLVCKKIFEHLVNLATEPNEAPSEQYCLRLWYQRYLLIHQRCMDDLTHSLYERFNTNVAALEAAVADADKATKVETFLEILFGFVQFKRITKSEQWLEKLEAVSSVTLSVEGVLGVRTKFQQNPLPQLTLRLQGVSELGLPGAVETHGHLKLPAILKLEDEVRLEKVKFMSEQENEDVQLPALVQNMVLGKVYFLYVSQPKEQLTLEEIQPYITSLVYQQHGPWATRVATLFLNATTEATHKRTVDRSLRQIEELVQQLDTPSGETAAIPIADRLSMAFSSWPIASWQMKEKLADVMVSLGMVKGALDIYQQVQSWENVIDCYTVLEMRHLAATVINQLIERNGPSVRLYCMLGDATDDVDCYRRAWELSSEKSAKAQRHWGNYYFARKDYAAAIEHLRRSIEINCLQERILLRLGYSALQLERWEEAAYAYRLYTSLESHGFEPWNNLAKAYIMLGEKARAHKVLQEALKCNFSNWKVWENYLLVCVDTRNVGDALNAYERLLELKERHYDKEVLELIVRAIVLGEKDADGVSCSRLKQKAIKLLGHACAQQPNNGYLYELAAELEDADLLKRCQKLQNAYRGYTQSNSQWSKAPESALTVVNLSVELCERSLKAFVDGRQETDRLVPLRSQLSSARLSGQACLRSASKEAWPECAEPLAALERLVEQMTTQLKEAMAQ</sequence>
<keyword evidence="2 4" id="KW-0802">TPR repeat</keyword>
<dbReference type="PANTHER" id="PTHR16193">
    <property type="entry name" value="TETRATRICOPEPTIDE REPEAT PROTEIN 27"/>
    <property type="match status" value="1"/>
</dbReference>
<reference evidence="5" key="1">
    <citation type="submission" date="2022-08" db="UniProtKB">
        <authorList>
            <consortium name="EnsemblMetazoa"/>
        </authorList>
    </citation>
    <scope>IDENTIFICATION</scope>
</reference>
<dbReference type="Proteomes" id="UP000075882">
    <property type="component" value="Unassembled WGS sequence"/>
</dbReference>
<dbReference type="SMART" id="SM00028">
    <property type="entry name" value="TPR"/>
    <property type="match status" value="4"/>
</dbReference>
<dbReference type="InterPro" id="IPR044244">
    <property type="entry name" value="TTC27/Emw1"/>
</dbReference>
<dbReference type="PANTHER" id="PTHR16193:SF0">
    <property type="entry name" value="TETRATRICOPEPTIDE REPEAT PROTEIN 27"/>
    <property type="match status" value="1"/>
</dbReference>
<dbReference type="Gene3D" id="1.25.40.10">
    <property type="entry name" value="Tetratricopeptide repeat domain"/>
    <property type="match status" value="1"/>
</dbReference>
<evidence type="ECO:0000256" key="3">
    <source>
        <dbReference type="ARBA" id="ARBA00024020"/>
    </source>
</evidence>
<dbReference type="PROSITE" id="PS50005">
    <property type="entry name" value="TPR"/>
    <property type="match status" value="1"/>
</dbReference>
<comment type="similarity">
    <text evidence="3">Belongs to the TTC27 family.</text>
</comment>
<protein>
    <recommendedName>
        <fullName evidence="6">Tetratricopeptide repeat protein 27</fullName>
    </recommendedName>
</protein>
<dbReference type="InterPro" id="IPR019734">
    <property type="entry name" value="TPR_rpt"/>
</dbReference>
<evidence type="ECO:0008006" key="6">
    <source>
        <dbReference type="Google" id="ProtNLM"/>
    </source>
</evidence>
<name>A0A8W7Q035_ANOCL</name>
<evidence type="ECO:0000256" key="2">
    <source>
        <dbReference type="ARBA" id="ARBA00022803"/>
    </source>
</evidence>
<proteinExistence type="inferred from homology"/>
<dbReference type="EnsemblMetazoa" id="ACOM039858-RA">
    <property type="protein sequence ID" value="ACOM039858-PA.1"/>
    <property type="gene ID" value="ACOM039858"/>
</dbReference>
<keyword evidence="1" id="KW-0677">Repeat</keyword>
<dbReference type="InterPro" id="IPR011990">
    <property type="entry name" value="TPR-like_helical_dom_sf"/>
</dbReference>
<feature type="repeat" description="TPR" evidence="4">
    <location>
        <begin position="504"/>
        <end position="537"/>
    </location>
</feature>
<organism evidence="5">
    <name type="scientific">Anopheles coluzzii</name>
    <name type="common">African malaria mosquito</name>
    <dbReference type="NCBI Taxonomy" id="1518534"/>
    <lineage>
        <taxon>Eukaryota</taxon>
        <taxon>Metazoa</taxon>
        <taxon>Ecdysozoa</taxon>
        <taxon>Arthropoda</taxon>
        <taxon>Hexapoda</taxon>
        <taxon>Insecta</taxon>
        <taxon>Pterygota</taxon>
        <taxon>Neoptera</taxon>
        <taxon>Endopterygota</taxon>
        <taxon>Diptera</taxon>
        <taxon>Nematocera</taxon>
        <taxon>Culicoidea</taxon>
        <taxon>Culicidae</taxon>
        <taxon>Anophelinae</taxon>
        <taxon>Anopheles</taxon>
    </lineage>
</organism>
<dbReference type="AlphaFoldDB" id="A0A8W7Q035"/>
<evidence type="ECO:0000256" key="4">
    <source>
        <dbReference type="PROSITE-ProRule" id="PRU00339"/>
    </source>
</evidence>